<dbReference type="PANTHER" id="PTHR43280">
    <property type="entry name" value="ARAC-FAMILY TRANSCRIPTIONAL REGULATOR"/>
    <property type="match status" value="1"/>
</dbReference>
<reference evidence="8 9" key="1">
    <citation type="submission" date="2017-03" db="EMBL/GenBank/DDBJ databases">
        <title>Comparative genomics of honeybee gut symbionts reveal geographically distinct and subgroup specific antibiotic resistance.</title>
        <authorList>
            <person name="Ludvigsen J."/>
            <person name="Porcellato D."/>
            <person name="Labee-Lund T.M."/>
            <person name="Amdam G.V."/>
            <person name="Rudi K."/>
        </authorList>
    </citation>
    <scope>NUCLEOTIDE SEQUENCE [LARGE SCALE GENOMIC DNA]</scope>
    <source>
        <strain evidence="6 9">A-7-12</strain>
        <strain evidence="7 8">A-9-12</strain>
    </source>
</reference>
<keyword evidence="2" id="KW-0238">DNA-binding</keyword>
<dbReference type="EMBL" id="NART01000002">
    <property type="protein sequence ID" value="OTQ11854.1"/>
    <property type="molecule type" value="Genomic_DNA"/>
</dbReference>
<dbReference type="SUPFAM" id="SSF46689">
    <property type="entry name" value="Homeodomain-like"/>
    <property type="match status" value="1"/>
</dbReference>
<dbReference type="InterPro" id="IPR018060">
    <property type="entry name" value="HTH_AraC"/>
</dbReference>
<feature type="domain" description="HTH araC/xylS-type" evidence="5">
    <location>
        <begin position="165"/>
        <end position="267"/>
    </location>
</feature>
<dbReference type="PRINTS" id="PR00032">
    <property type="entry name" value="HTHARAC"/>
</dbReference>
<evidence type="ECO:0000256" key="2">
    <source>
        <dbReference type="ARBA" id="ARBA00023125"/>
    </source>
</evidence>
<dbReference type="Gene3D" id="1.10.10.60">
    <property type="entry name" value="Homeodomain-like"/>
    <property type="match status" value="1"/>
</dbReference>
<evidence type="ECO:0000313" key="6">
    <source>
        <dbReference type="EMBL" id="OTP99378.1"/>
    </source>
</evidence>
<dbReference type="Pfam" id="PF02311">
    <property type="entry name" value="AraC_binding"/>
    <property type="match status" value="1"/>
</dbReference>
<dbReference type="InterPro" id="IPR037923">
    <property type="entry name" value="HTH-like"/>
</dbReference>
<dbReference type="EMBL" id="NARP01000017">
    <property type="protein sequence ID" value="OTP99378.1"/>
    <property type="molecule type" value="Genomic_DNA"/>
</dbReference>
<dbReference type="InterPro" id="IPR020449">
    <property type="entry name" value="Tscrpt_reg_AraC-type_HTH"/>
</dbReference>
<dbReference type="RefSeq" id="WP_086300980.1">
    <property type="nucleotide sequence ID" value="NZ_MZNE01000051.1"/>
</dbReference>
<dbReference type="PROSITE" id="PS00041">
    <property type="entry name" value="HTH_ARAC_FAMILY_1"/>
    <property type="match status" value="1"/>
</dbReference>
<keyword evidence="4" id="KW-0804">Transcription</keyword>
<dbReference type="AlphaFoldDB" id="A0A242NH72"/>
<evidence type="ECO:0000256" key="4">
    <source>
        <dbReference type="ARBA" id="ARBA00023163"/>
    </source>
</evidence>
<evidence type="ECO:0000256" key="3">
    <source>
        <dbReference type="ARBA" id="ARBA00023159"/>
    </source>
</evidence>
<dbReference type="Proteomes" id="UP000194977">
    <property type="component" value="Unassembled WGS sequence"/>
</dbReference>
<comment type="caution">
    <text evidence="6">The sequence shown here is derived from an EMBL/GenBank/DDBJ whole genome shotgun (WGS) entry which is preliminary data.</text>
</comment>
<keyword evidence="8" id="KW-1185">Reference proteome</keyword>
<dbReference type="Pfam" id="PF12833">
    <property type="entry name" value="HTH_18"/>
    <property type="match status" value="1"/>
</dbReference>
<dbReference type="GO" id="GO:0003700">
    <property type="term" value="F:DNA-binding transcription factor activity"/>
    <property type="evidence" value="ECO:0007669"/>
    <property type="project" value="InterPro"/>
</dbReference>
<evidence type="ECO:0000256" key="1">
    <source>
        <dbReference type="ARBA" id="ARBA00023015"/>
    </source>
</evidence>
<dbReference type="OrthoDB" id="2547276at2"/>
<dbReference type="SUPFAM" id="SSF51215">
    <property type="entry name" value="Regulatory protein AraC"/>
    <property type="match status" value="1"/>
</dbReference>
<dbReference type="PANTHER" id="PTHR43280:SF28">
    <property type="entry name" value="HTH-TYPE TRANSCRIPTIONAL ACTIVATOR RHAS"/>
    <property type="match status" value="1"/>
</dbReference>
<dbReference type="InterPro" id="IPR009057">
    <property type="entry name" value="Homeodomain-like_sf"/>
</dbReference>
<dbReference type="PROSITE" id="PS01124">
    <property type="entry name" value="HTH_ARAC_FAMILY_2"/>
    <property type="match status" value="1"/>
</dbReference>
<accession>A0A242NH72</accession>
<dbReference type="InterPro" id="IPR014710">
    <property type="entry name" value="RmlC-like_jellyroll"/>
</dbReference>
<dbReference type="Proteomes" id="UP000194800">
    <property type="component" value="Unassembled WGS sequence"/>
</dbReference>
<dbReference type="InterPro" id="IPR018062">
    <property type="entry name" value="HTH_AraC-typ_CS"/>
</dbReference>
<evidence type="ECO:0000259" key="5">
    <source>
        <dbReference type="PROSITE" id="PS01124"/>
    </source>
</evidence>
<dbReference type="GO" id="GO:0043565">
    <property type="term" value="F:sequence-specific DNA binding"/>
    <property type="evidence" value="ECO:0007669"/>
    <property type="project" value="InterPro"/>
</dbReference>
<protein>
    <submittedName>
        <fullName evidence="6">AraC family transcriptional regulator</fullName>
    </submittedName>
</protein>
<evidence type="ECO:0000313" key="7">
    <source>
        <dbReference type="EMBL" id="OTQ11854.1"/>
    </source>
</evidence>
<keyword evidence="3" id="KW-0010">Activator</keyword>
<gene>
    <name evidence="7" type="ORF">B6C91_01005</name>
    <name evidence="6" type="ORF">B6D08_07545</name>
</gene>
<evidence type="ECO:0000313" key="9">
    <source>
        <dbReference type="Proteomes" id="UP000194977"/>
    </source>
</evidence>
<name>A0A242NH72_9GAMM</name>
<dbReference type="InterPro" id="IPR003313">
    <property type="entry name" value="AraC-bd"/>
</dbReference>
<proteinExistence type="predicted"/>
<evidence type="ECO:0000313" key="8">
    <source>
        <dbReference type="Proteomes" id="UP000194800"/>
    </source>
</evidence>
<dbReference type="Gene3D" id="2.60.120.10">
    <property type="entry name" value="Jelly Rolls"/>
    <property type="match status" value="1"/>
</dbReference>
<sequence>MNHLKIITYFNSELDKLALYKSDPEGNSFEHNHEFDELVIVEQGHGLHVINGKPLFIQQGDVFFVRCHDYHFYDDLGTLKLTNILINPRRKFMFLNKIEMLLNRISASDLNSYVWLAPSLRKECNSVIDQMFDLQNTLEYREFLFFKLITIIDQSQRQAQKNNTRYKLHLLLNHLQENCFDEYDWHTITQHFHLTLRTMFRHIKQATGLTPENYIKRLRLLSARSKIRESDMTITEISLLCGFINSTHFTTLYKKTFGITPSEERKIGKQNSVD</sequence>
<dbReference type="SMART" id="SM00342">
    <property type="entry name" value="HTH_ARAC"/>
    <property type="match status" value="1"/>
</dbReference>
<organism evidence="6 9">
    <name type="scientific">Gilliamella apicola</name>
    <dbReference type="NCBI Taxonomy" id="1196095"/>
    <lineage>
        <taxon>Bacteria</taxon>
        <taxon>Pseudomonadati</taxon>
        <taxon>Pseudomonadota</taxon>
        <taxon>Gammaproteobacteria</taxon>
        <taxon>Orbales</taxon>
        <taxon>Orbaceae</taxon>
        <taxon>Gilliamella</taxon>
    </lineage>
</organism>
<keyword evidence="1" id="KW-0805">Transcription regulation</keyword>